<dbReference type="InterPro" id="IPR002347">
    <property type="entry name" value="SDR_fam"/>
</dbReference>
<dbReference type="SUPFAM" id="SSF51735">
    <property type="entry name" value="NAD(P)-binding Rossmann-fold domains"/>
    <property type="match status" value="1"/>
</dbReference>
<dbReference type="Proteomes" id="UP000294911">
    <property type="component" value="Unassembled WGS sequence"/>
</dbReference>
<dbReference type="CDD" id="cd05233">
    <property type="entry name" value="SDR_c"/>
    <property type="match status" value="1"/>
</dbReference>
<feature type="domain" description="Ketoreductase" evidence="3">
    <location>
        <begin position="9"/>
        <end position="185"/>
    </location>
</feature>
<dbReference type="InterPro" id="IPR020904">
    <property type="entry name" value="Sc_DH/Rdtase_CS"/>
</dbReference>
<dbReference type="FunFam" id="3.40.50.720:FF:000084">
    <property type="entry name" value="Short-chain dehydrogenase reductase"/>
    <property type="match status" value="1"/>
</dbReference>
<evidence type="ECO:0000256" key="1">
    <source>
        <dbReference type="ARBA" id="ARBA00006484"/>
    </source>
</evidence>
<keyword evidence="5" id="KW-1185">Reference proteome</keyword>
<dbReference type="InterPro" id="IPR057326">
    <property type="entry name" value="KR_dom"/>
</dbReference>
<evidence type="ECO:0000259" key="3">
    <source>
        <dbReference type="SMART" id="SM00822"/>
    </source>
</evidence>
<dbReference type="PRINTS" id="PR00081">
    <property type="entry name" value="GDHRDH"/>
</dbReference>
<organism evidence="4 5">
    <name type="scientific">Tamaricihabitans halophyticus</name>
    <dbReference type="NCBI Taxonomy" id="1262583"/>
    <lineage>
        <taxon>Bacteria</taxon>
        <taxon>Bacillati</taxon>
        <taxon>Actinomycetota</taxon>
        <taxon>Actinomycetes</taxon>
        <taxon>Pseudonocardiales</taxon>
        <taxon>Pseudonocardiaceae</taxon>
        <taxon>Tamaricihabitans</taxon>
    </lineage>
</organism>
<accession>A0A4R2QJD2</accession>
<comment type="similarity">
    <text evidence="1">Belongs to the short-chain dehydrogenases/reductases (SDR) family.</text>
</comment>
<dbReference type="PANTHER" id="PTHR43669">
    <property type="entry name" value="5-KETO-D-GLUCONATE 5-REDUCTASE"/>
    <property type="match status" value="1"/>
</dbReference>
<reference evidence="4 5" key="1">
    <citation type="submission" date="2019-03" db="EMBL/GenBank/DDBJ databases">
        <title>Genomic Encyclopedia of Type Strains, Phase IV (KMG-IV): sequencing the most valuable type-strain genomes for metagenomic binning, comparative biology and taxonomic classification.</title>
        <authorList>
            <person name="Goeker M."/>
        </authorList>
    </citation>
    <scope>NUCLEOTIDE SEQUENCE [LARGE SCALE GENOMIC DNA]</scope>
    <source>
        <strain evidence="4 5">DSM 45765</strain>
    </source>
</reference>
<evidence type="ECO:0000313" key="5">
    <source>
        <dbReference type="Proteomes" id="UP000294911"/>
    </source>
</evidence>
<dbReference type="RefSeq" id="WP_132878664.1">
    <property type="nucleotide sequence ID" value="NZ_SLXQ01000009.1"/>
</dbReference>
<dbReference type="Gene3D" id="3.40.50.720">
    <property type="entry name" value="NAD(P)-binding Rossmann-like Domain"/>
    <property type="match status" value="1"/>
</dbReference>
<evidence type="ECO:0000256" key="2">
    <source>
        <dbReference type="ARBA" id="ARBA00023002"/>
    </source>
</evidence>
<dbReference type="PRINTS" id="PR00080">
    <property type="entry name" value="SDRFAMILY"/>
</dbReference>
<dbReference type="AlphaFoldDB" id="A0A4R2QJD2"/>
<comment type="caution">
    <text evidence="4">The sequence shown here is derived from an EMBL/GenBank/DDBJ whole genome shotgun (WGS) entry which is preliminary data.</text>
</comment>
<gene>
    <name evidence="4" type="ORF">EV191_109199</name>
</gene>
<dbReference type="SMART" id="SM00822">
    <property type="entry name" value="PKS_KR"/>
    <property type="match status" value="1"/>
</dbReference>
<sequence length="253" mass="25631">MDTQQLNGKVAVVTGAASGIGKAIAHCFVAAGAKVVVADISTKRATATATELGSAATAMRCDVGEPTQVRAAVELAEEAYGGLDIMVNNAGVDRGAPLTELSEEAWQRTVAVNLGGVFAGIKYAAPAIKARGGGAILNTSSVAASRAIAGLGAYSASKAGVEALTRAAALELRPAGIRVNALVPGFIKTAGADFHEETLTDGVAMNLDAHVVAKQGRWGEPDEAARVALHLVSAESSFTSGLLYTIDHAYSVS</sequence>
<dbReference type="PANTHER" id="PTHR43669:SF3">
    <property type="entry name" value="ALCOHOL DEHYDROGENASE, PUTATIVE (AFU_ORTHOLOGUE AFUA_3G03445)-RELATED"/>
    <property type="match status" value="1"/>
</dbReference>
<dbReference type="InterPro" id="IPR036291">
    <property type="entry name" value="NAD(P)-bd_dom_sf"/>
</dbReference>
<protein>
    <submittedName>
        <fullName evidence="4">NADP-dependent 3-hydroxy acid dehydrogenase YdfG</fullName>
    </submittedName>
</protein>
<name>A0A4R2QJD2_9PSEU</name>
<keyword evidence="2" id="KW-0560">Oxidoreductase</keyword>
<dbReference type="OrthoDB" id="7064009at2"/>
<proteinExistence type="inferred from homology"/>
<evidence type="ECO:0000313" key="4">
    <source>
        <dbReference type="EMBL" id="TCP49377.1"/>
    </source>
</evidence>
<dbReference type="EMBL" id="SLXQ01000009">
    <property type="protein sequence ID" value="TCP49377.1"/>
    <property type="molecule type" value="Genomic_DNA"/>
</dbReference>
<dbReference type="Pfam" id="PF13561">
    <property type="entry name" value="adh_short_C2"/>
    <property type="match status" value="1"/>
</dbReference>
<dbReference type="PROSITE" id="PS00061">
    <property type="entry name" value="ADH_SHORT"/>
    <property type="match status" value="1"/>
</dbReference>
<dbReference type="GO" id="GO:0016491">
    <property type="term" value="F:oxidoreductase activity"/>
    <property type="evidence" value="ECO:0007669"/>
    <property type="project" value="UniProtKB-KW"/>
</dbReference>